<dbReference type="AlphaFoldDB" id="A0A2A2LXY1"/>
<feature type="chain" id="PRO_5013330891" evidence="1">
    <location>
        <begin position="19"/>
        <end position="98"/>
    </location>
</feature>
<gene>
    <name evidence="2" type="ORF">WR25_04866</name>
</gene>
<keyword evidence="3" id="KW-1185">Reference proteome</keyword>
<name>A0A2A2LXY1_9BILA</name>
<comment type="caution">
    <text evidence="2">The sequence shown here is derived from an EMBL/GenBank/DDBJ whole genome shotgun (WGS) entry which is preliminary data.</text>
</comment>
<proteinExistence type="predicted"/>
<dbReference type="Proteomes" id="UP000218231">
    <property type="component" value="Unassembled WGS sequence"/>
</dbReference>
<feature type="signal peptide" evidence="1">
    <location>
        <begin position="1"/>
        <end position="18"/>
    </location>
</feature>
<protein>
    <submittedName>
        <fullName evidence="2">Uncharacterized protein</fullName>
    </submittedName>
</protein>
<reference evidence="2 3" key="1">
    <citation type="journal article" date="2017" name="Curr. Biol.">
        <title>Genome architecture and evolution of a unichromosomal asexual nematode.</title>
        <authorList>
            <person name="Fradin H."/>
            <person name="Zegar C."/>
            <person name="Gutwein M."/>
            <person name="Lucas J."/>
            <person name="Kovtun M."/>
            <person name="Corcoran D."/>
            <person name="Baugh L.R."/>
            <person name="Kiontke K."/>
            <person name="Gunsalus K."/>
            <person name="Fitch D.H."/>
            <person name="Piano F."/>
        </authorList>
    </citation>
    <scope>NUCLEOTIDE SEQUENCE [LARGE SCALE GENOMIC DNA]</scope>
    <source>
        <strain evidence="2">PF1309</strain>
    </source>
</reference>
<accession>A0A2A2LXY1</accession>
<evidence type="ECO:0000313" key="2">
    <source>
        <dbReference type="EMBL" id="PAV90857.1"/>
    </source>
</evidence>
<evidence type="ECO:0000256" key="1">
    <source>
        <dbReference type="SAM" id="SignalP"/>
    </source>
</evidence>
<dbReference type="EMBL" id="LIAE01006350">
    <property type="protein sequence ID" value="PAV90857.1"/>
    <property type="molecule type" value="Genomic_DNA"/>
</dbReference>
<sequence>MKIKLIIALAILSPYAFAIDVCKQFCNKPPKLNMTQAQMWNNCGIWSTYFYPINGLKWPANSKINDSYRCGKTVNPYNCPSFKSLTIVTVSFFDSAKS</sequence>
<evidence type="ECO:0000313" key="3">
    <source>
        <dbReference type="Proteomes" id="UP000218231"/>
    </source>
</evidence>
<keyword evidence="1" id="KW-0732">Signal</keyword>
<organism evidence="2 3">
    <name type="scientific">Diploscapter pachys</name>
    <dbReference type="NCBI Taxonomy" id="2018661"/>
    <lineage>
        <taxon>Eukaryota</taxon>
        <taxon>Metazoa</taxon>
        <taxon>Ecdysozoa</taxon>
        <taxon>Nematoda</taxon>
        <taxon>Chromadorea</taxon>
        <taxon>Rhabditida</taxon>
        <taxon>Rhabditina</taxon>
        <taxon>Rhabditomorpha</taxon>
        <taxon>Rhabditoidea</taxon>
        <taxon>Rhabditidae</taxon>
        <taxon>Diploscapter</taxon>
    </lineage>
</organism>